<dbReference type="Pfam" id="PF13177">
    <property type="entry name" value="DNA_pol3_delta2"/>
    <property type="match status" value="1"/>
</dbReference>
<dbReference type="Pfam" id="PF09115">
    <property type="entry name" value="DNApol3-delta_C"/>
    <property type="match status" value="1"/>
</dbReference>
<dbReference type="RefSeq" id="WP_101896006.1">
    <property type="nucleotide sequence ID" value="NZ_CP022684.1"/>
</dbReference>
<gene>
    <name evidence="9" type="primary">holB</name>
    <name evidence="9" type="ORF">Kalk_20340</name>
</gene>
<dbReference type="Gene3D" id="3.40.50.300">
    <property type="entry name" value="P-loop containing nucleotide triphosphate hydrolases"/>
    <property type="match status" value="1"/>
</dbReference>
<evidence type="ECO:0000313" key="10">
    <source>
        <dbReference type="Proteomes" id="UP000235116"/>
    </source>
</evidence>
<dbReference type="OrthoDB" id="9811073at2"/>
<proteinExistence type="predicted"/>
<dbReference type="PANTHER" id="PTHR11669">
    <property type="entry name" value="REPLICATION FACTOR C / DNA POLYMERASE III GAMMA-TAU SUBUNIT"/>
    <property type="match status" value="1"/>
</dbReference>
<comment type="catalytic activity">
    <reaction evidence="7">
        <text>DNA(n) + a 2'-deoxyribonucleoside 5'-triphosphate = DNA(n+1) + diphosphate</text>
        <dbReference type="Rhea" id="RHEA:22508"/>
        <dbReference type="Rhea" id="RHEA-COMP:17339"/>
        <dbReference type="Rhea" id="RHEA-COMP:17340"/>
        <dbReference type="ChEBI" id="CHEBI:33019"/>
        <dbReference type="ChEBI" id="CHEBI:61560"/>
        <dbReference type="ChEBI" id="CHEBI:173112"/>
        <dbReference type="EC" id="2.7.7.7"/>
    </reaction>
</comment>
<keyword evidence="3" id="KW-0808">Transferase</keyword>
<dbReference type="GO" id="GO:0003677">
    <property type="term" value="F:DNA binding"/>
    <property type="evidence" value="ECO:0007669"/>
    <property type="project" value="InterPro"/>
</dbReference>
<evidence type="ECO:0000256" key="4">
    <source>
        <dbReference type="ARBA" id="ARBA00022695"/>
    </source>
</evidence>
<dbReference type="Proteomes" id="UP000235116">
    <property type="component" value="Chromosome"/>
</dbReference>
<dbReference type="GO" id="GO:0009360">
    <property type="term" value="C:DNA polymerase III complex"/>
    <property type="evidence" value="ECO:0007669"/>
    <property type="project" value="InterPro"/>
</dbReference>
<evidence type="ECO:0000256" key="6">
    <source>
        <dbReference type="ARBA" id="ARBA00022932"/>
    </source>
</evidence>
<protein>
    <recommendedName>
        <fullName evidence="2">DNA polymerase III subunit delta'</fullName>
        <ecNumber evidence="1">2.7.7.7</ecNumber>
    </recommendedName>
</protein>
<dbReference type="EC" id="2.7.7.7" evidence="1"/>
<keyword evidence="10" id="KW-1185">Reference proteome</keyword>
<evidence type="ECO:0000256" key="7">
    <source>
        <dbReference type="ARBA" id="ARBA00049244"/>
    </source>
</evidence>
<organism evidence="9 10">
    <name type="scientific">Ketobacter alkanivorans</name>
    <dbReference type="NCBI Taxonomy" id="1917421"/>
    <lineage>
        <taxon>Bacteria</taxon>
        <taxon>Pseudomonadati</taxon>
        <taxon>Pseudomonadota</taxon>
        <taxon>Gammaproteobacteria</taxon>
        <taxon>Pseudomonadales</taxon>
        <taxon>Ketobacteraceae</taxon>
        <taxon>Ketobacter</taxon>
    </lineage>
</organism>
<dbReference type="GO" id="GO:0008408">
    <property type="term" value="F:3'-5' exonuclease activity"/>
    <property type="evidence" value="ECO:0007669"/>
    <property type="project" value="InterPro"/>
</dbReference>
<dbReference type="AlphaFoldDB" id="A0A2K9LQR5"/>
<feature type="domain" description="DNA polymerase III delta subunit C-terminal" evidence="8">
    <location>
        <begin position="216"/>
        <end position="330"/>
    </location>
</feature>
<sequence>MSLAEVNHVQVAMPWQQVQWEGLLARLQEGRMPHALMLRGEEGTGKNQFALALAQLLLCNRPVANTACGKCKGCQLNLAGSHPDLAILEPEEAGKAIKVDQVRAVVDFVGKKAQLDGFRVVLVSPTEAMNVNSSNALLKSLEEPGEKTVLILVSHQITGVLPTIRSRCQVMDFPIPNRQQALSWLNTLVRDAAKSEKLLNVAGGAPVRALALNESEWLGERATVLQQWLAVLSGKRDPVRTADGWAQYPLKDLMAWLLAWQIDLVKLVSVGGRDIMNQDLRQDLQAASTMVNLERLFACHDHLLHVKRLLNSQANPNPQLLLEEILLKWSQVRLR</sequence>
<keyword evidence="4" id="KW-0548">Nucleotidyltransferase</keyword>
<evidence type="ECO:0000256" key="5">
    <source>
        <dbReference type="ARBA" id="ARBA00022705"/>
    </source>
</evidence>
<evidence type="ECO:0000313" key="9">
    <source>
        <dbReference type="EMBL" id="AUM14633.1"/>
    </source>
</evidence>
<keyword evidence="6" id="KW-0239">DNA-directed DNA polymerase</keyword>
<dbReference type="NCBIfam" id="TIGR00678">
    <property type="entry name" value="holB"/>
    <property type="match status" value="1"/>
</dbReference>
<dbReference type="Gene3D" id="1.20.272.10">
    <property type="match status" value="1"/>
</dbReference>
<reference evidence="10" key="1">
    <citation type="submission" date="2017-08" db="EMBL/GenBank/DDBJ databases">
        <title>Direct submision.</title>
        <authorList>
            <person name="Kim S.-J."/>
            <person name="Rhee S.-K."/>
        </authorList>
    </citation>
    <scope>NUCLEOTIDE SEQUENCE [LARGE SCALE GENOMIC DNA]</scope>
    <source>
        <strain evidence="10">GI5</strain>
    </source>
</reference>
<dbReference type="InterPro" id="IPR004622">
    <property type="entry name" value="DNA_pol_HolB"/>
</dbReference>
<dbReference type="NCBIfam" id="NF004310">
    <property type="entry name" value="PRK05707.1"/>
    <property type="match status" value="1"/>
</dbReference>
<dbReference type="InterPro" id="IPR025662">
    <property type="entry name" value="Sigma_54_int_dom_ATP-bd_1"/>
</dbReference>
<dbReference type="PANTHER" id="PTHR11669:SF8">
    <property type="entry name" value="DNA POLYMERASE III SUBUNIT DELTA"/>
    <property type="match status" value="1"/>
</dbReference>
<dbReference type="PROSITE" id="PS00675">
    <property type="entry name" value="SIGMA54_INTERACT_1"/>
    <property type="match status" value="1"/>
</dbReference>
<name>A0A2K9LQR5_9GAMM</name>
<dbReference type="GO" id="GO:0006261">
    <property type="term" value="P:DNA-templated DNA replication"/>
    <property type="evidence" value="ECO:0007669"/>
    <property type="project" value="TreeGrafter"/>
</dbReference>
<dbReference type="InterPro" id="IPR015199">
    <property type="entry name" value="DNA_pol_III_delta_C"/>
</dbReference>
<accession>A0A2K9LQR5</accession>
<dbReference type="InterPro" id="IPR050238">
    <property type="entry name" value="DNA_Rep/Repair_Clamp_Loader"/>
</dbReference>
<dbReference type="GO" id="GO:0003887">
    <property type="term" value="F:DNA-directed DNA polymerase activity"/>
    <property type="evidence" value="ECO:0007669"/>
    <property type="project" value="UniProtKB-KW"/>
</dbReference>
<dbReference type="KEGG" id="kak:Kalk_20340"/>
<evidence type="ECO:0000259" key="8">
    <source>
        <dbReference type="Pfam" id="PF09115"/>
    </source>
</evidence>
<keyword evidence="5" id="KW-0235">DNA replication</keyword>
<dbReference type="SUPFAM" id="SSF52540">
    <property type="entry name" value="P-loop containing nucleoside triphosphate hydrolases"/>
    <property type="match status" value="1"/>
</dbReference>
<evidence type="ECO:0000256" key="2">
    <source>
        <dbReference type="ARBA" id="ARBA00014363"/>
    </source>
</evidence>
<dbReference type="EMBL" id="CP022684">
    <property type="protein sequence ID" value="AUM14633.1"/>
    <property type="molecule type" value="Genomic_DNA"/>
</dbReference>
<evidence type="ECO:0000256" key="1">
    <source>
        <dbReference type="ARBA" id="ARBA00012417"/>
    </source>
</evidence>
<evidence type="ECO:0000256" key="3">
    <source>
        <dbReference type="ARBA" id="ARBA00022679"/>
    </source>
</evidence>
<dbReference type="InterPro" id="IPR027417">
    <property type="entry name" value="P-loop_NTPase"/>
</dbReference>